<dbReference type="Proteomes" id="UP000681722">
    <property type="component" value="Unassembled WGS sequence"/>
</dbReference>
<comment type="caution">
    <text evidence="2">The sequence shown here is derived from an EMBL/GenBank/DDBJ whole genome shotgun (WGS) entry which is preliminary data.</text>
</comment>
<dbReference type="EMBL" id="CAJNOQ010005350">
    <property type="protein sequence ID" value="CAF1095551.1"/>
    <property type="molecule type" value="Genomic_DNA"/>
</dbReference>
<dbReference type="OrthoDB" id="10260307at2759"/>
<reference evidence="2" key="1">
    <citation type="submission" date="2021-02" db="EMBL/GenBank/DDBJ databases">
        <authorList>
            <person name="Nowell W R."/>
        </authorList>
    </citation>
    <scope>NUCLEOTIDE SEQUENCE</scope>
</reference>
<accession>A0A814NT96</accession>
<evidence type="ECO:0000313" key="4">
    <source>
        <dbReference type="Proteomes" id="UP000663829"/>
    </source>
</evidence>
<dbReference type="Gene3D" id="1.10.238.10">
    <property type="entry name" value="EF-hand"/>
    <property type="match status" value="1"/>
</dbReference>
<protein>
    <recommendedName>
        <fullName evidence="1">EF-hand domain-containing protein</fullName>
    </recommendedName>
</protein>
<dbReference type="AlphaFoldDB" id="A0A814NT96"/>
<sequence length="90" mass="10076">MSKPLVSVDPCISSEHLLIVVVFLERVQQERVKRLTDAFEVFDLESNKTIAAAEVGTVLRSLGLVPTEGELQDILSEVIQYVITFVHFMS</sequence>
<dbReference type="InterPro" id="IPR002048">
    <property type="entry name" value="EF_hand_dom"/>
</dbReference>
<proteinExistence type="predicted"/>
<dbReference type="SUPFAM" id="SSF47473">
    <property type="entry name" value="EF-hand"/>
    <property type="match status" value="1"/>
</dbReference>
<evidence type="ECO:0000313" key="3">
    <source>
        <dbReference type="EMBL" id="CAF3860909.1"/>
    </source>
</evidence>
<dbReference type="EMBL" id="CAJOBC010005350">
    <property type="protein sequence ID" value="CAF3860909.1"/>
    <property type="molecule type" value="Genomic_DNA"/>
</dbReference>
<dbReference type="Proteomes" id="UP000663829">
    <property type="component" value="Unassembled WGS sequence"/>
</dbReference>
<dbReference type="PROSITE" id="PS50222">
    <property type="entry name" value="EF_HAND_2"/>
    <property type="match status" value="1"/>
</dbReference>
<organism evidence="2 4">
    <name type="scientific">Didymodactylos carnosus</name>
    <dbReference type="NCBI Taxonomy" id="1234261"/>
    <lineage>
        <taxon>Eukaryota</taxon>
        <taxon>Metazoa</taxon>
        <taxon>Spiralia</taxon>
        <taxon>Gnathifera</taxon>
        <taxon>Rotifera</taxon>
        <taxon>Eurotatoria</taxon>
        <taxon>Bdelloidea</taxon>
        <taxon>Philodinida</taxon>
        <taxon>Philodinidae</taxon>
        <taxon>Didymodactylos</taxon>
    </lineage>
</organism>
<evidence type="ECO:0000313" key="2">
    <source>
        <dbReference type="EMBL" id="CAF1095551.1"/>
    </source>
</evidence>
<evidence type="ECO:0000259" key="1">
    <source>
        <dbReference type="PROSITE" id="PS50222"/>
    </source>
</evidence>
<gene>
    <name evidence="2" type="ORF">GPM918_LOCUS18486</name>
    <name evidence="3" type="ORF">SRO942_LOCUS18483</name>
</gene>
<feature type="domain" description="EF-hand" evidence="1">
    <location>
        <begin position="30"/>
        <end position="65"/>
    </location>
</feature>
<dbReference type="InterPro" id="IPR011992">
    <property type="entry name" value="EF-hand-dom_pair"/>
</dbReference>
<name>A0A814NT96_9BILA</name>
<keyword evidence="4" id="KW-1185">Reference proteome</keyword>
<dbReference type="PANTHER" id="PTHR46763:SF1">
    <property type="entry name" value="DYNEIN REGULATORY COMPLEX PROTEIN 8"/>
    <property type="match status" value="1"/>
</dbReference>
<dbReference type="PANTHER" id="PTHR46763">
    <property type="entry name" value="DYNEIN REGULATORY COMPLEX PROTEIN 8"/>
    <property type="match status" value="1"/>
</dbReference>
<dbReference type="GO" id="GO:0005509">
    <property type="term" value="F:calcium ion binding"/>
    <property type="evidence" value="ECO:0007669"/>
    <property type="project" value="InterPro"/>
</dbReference>